<protein>
    <submittedName>
        <fullName evidence="8">Major pollen allergen Ole e 10</fullName>
    </submittedName>
</protein>
<dbReference type="InterPro" id="IPR012946">
    <property type="entry name" value="X8"/>
</dbReference>
<dbReference type="PANTHER" id="PTHR31044:SF71">
    <property type="entry name" value="MAJOR POLLEN ALLERGEN OLE E 10-LIKE"/>
    <property type="match status" value="1"/>
</dbReference>
<dbReference type="SMART" id="SM00768">
    <property type="entry name" value="X8"/>
    <property type="match status" value="1"/>
</dbReference>
<dbReference type="InParanoid" id="A0A6P3ZDV5"/>
<reference evidence="7" key="1">
    <citation type="submission" date="2025-05" db="UniProtKB">
        <authorList>
            <consortium name="RefSeq"/>
        </authorList>
    </citation>
    <scope>NUCLEOTIDE SEQUENCE [LARGE SCALE GENOMIC DNA]</scope>
</reference>
<keyword evidence="7" id="KW-1185">Reference proteome</keyword>
<name>A0A6P3ZDV5_ZIZJJ</name>
<dbReference type="KEGG" id="zju:107413649"/>
<evidence type="ECO:0000256" key="3">
    <source>
        <dbReference type="ARBA" id="ARBA00022729"/>
    </source>
</evidence>
<proteinExistence type="predicted"/>
<keyword evidence="2" id="KW-0472">Membrane</keyword>
<evidence type="ECO:0000256" key="4">
    <source>
        <dbReference type="ARBA" id="ARBA00023157"/>
    </source>
</evidence>
<sequence length="119" mass="13032">MALLIPSLSTLFIVLFFLNFAGPLKLADGQDLKTWCIAKPSSSGAELAANIQFACSQLTDCKAIQEGGQCFYPNTPINHASVAMNFYYQAMSRNPWNCNFRTSGLITQTDPSYGSCQYA</sequence>
<dbReference type="AlphaFoldDB" id="A0A6P3ZDV5"/>
<feature type="domain" description="X8" evidence="6">
    <location>
        <begin position="34"/>
        <end position="118"/>
    </location>
</feature>
<dbReference type="Pfam" id="PF07983">
    <property type="entry name" value="X8"/>
    <property type="match status" value="1"/>
</dbReference>
<evidence type="ECO:0000259" key="6">
    <source>
        <dbReference type="SMART" id="SM00768"/>
    </source>
</evidence>
<dbReference type="GO" id="GO:0009506">
    <property type="term" value="C:plasmodesma"/>
    <property type="evidence" value="ECO:0007669"/>
    <property type="project" value="UniProtKB-ARBA"/>
</dbReference>
<organism evidence="7 8">
    <name type="scientific">Ziziphus jujuba</name>
    <name type="common">Chinese jujube</name>
    <name type="synonym">Ziziphus sativa</name>
    <dbReference type="NCBI Taxonomy" id="326968"/>
    <lineage>
        <taxon>Eukaryota</taxon>
        <taxon>Viridiplantae</taxon>
        <taxon>Streptophyta</taxon>
        <taxon>Embryophyta</taxon>
        <taxon>Tracheophyta</taxon>
        <taxon>Spermatophyta</taxon>
        <taxon>Magnoliopsida</taxon>
        <taxon>eudicotyledons</taxon>
        <taxon>Gunneridae</taxon>
        <taxon>Pentapetalae</taxon>
        <taxon>rosids</taxon>
        <taxon>fabids</taxon>
        <taxon>Rosales</taxon>
        <taxon>Rhamnaceae</taxon>
        <taxon>Paliureae</taxon>
        <taxon>Ziziphus</taxon>
    </lineage>
</organism>
<feature type="chain" id="PRO_5028050244" evidence="5">
    <location>
        <begin position="30"/>
        <end position="119"/>
    </location>
</feature>
<gene>
    <name evidence="8" type="primary">LOC107413649</name>
</gene>
<accession>A0A6P3ZDV5</accession>
<evidence type="ECO:0000313" key="8">
    <source>
        <dbReference type="RefSeq" id="XP_015877150.1"/>
    </source>
</evidence>
<keyword evidence="4" id="KW-1015">Disulfide bond</keyword>
<dbReference type="GO" id="GO:0098552">
    <property type="term" value="C:side of membrane"/>
    <property type="evidence" value="ECO:0007669"/>
    <property type="project" value="UniProtKB-KW"/>
</dbReference>
<dbReference type="Gene3D" id="1.20.58.1040">
    <property type="match status" value="1"/>
</dbReference>
<keyword evidence="2" id="KW-0325">Glycoprotein</keyword>
<comment type="subcellular location">
    <subcellularLocation>
        <location evidence="1">Cell membrane</location>
        <topology evidence="1">Lipid-anchor</topology>
        <topology evidence="1">GPI-anchor</topology>
    </subcellularLocation>
</comment>
<dbReference type="Proteomes" id="UP001652623">
    <property type="component" value="Chromosome 1"/>
</dbReference>
<dbReference type="GO" id="GO:0005886">
    <property type="term" value="C:plasma membrane"/>
    <property type="evidence" value="ECO:0007669"/>
    <property type="project" value="UniProtKB-SubCell"/>
</dbReference>
<evidence type="ECO:0000256" key="5">
    <source>
        <dbReference type="SAM" id="SignalP"/>
    </source>
</evidence>
<evidence type="ECO:0000256" key="2">
    <source>
        <dbReference type="ARBA" id="ARBA00022622"/>
    </source>
</evidence>
<feature type="signal peptide" evidence="5">
    <location>
        <begin position="1"/>
        <end position="29"/>
    </location>
</feature>
<keyword evidence="3 5" id="KW-0732">Signal</keyword>
<reference evidence="8" key="2">
    <citation type="submission" date="2025-08" db="UniProtKB">
        <authorList>
            <consortium name="RefSeq"/>
        </authorList>
    </citation>
    <scope>IDENTIFICATION</scope>
    <source>
        <tissue evidence="8">Seedling</tissue>
    </source>
</reference>
<evidence type="ECO:0000313" key="7">
    <source>
        <dbReference type="Proteomes" id="UP001652623"/>
    </source>
</evidence>
<evidence type="ECO:0000256" key="1">
    <source>
        <dbReference type="ARBA" id="ARBA00004609"/>
    </source>
</evidence>
<dbReference type="InterPro" id="IPR044788">
    <property type="entry name" value="X8_dom_prot"/>
</dbReference>
<keyword evidence="2" id="KW-0336">GPI-anchor</keyword>
<keyword evidence="2" id="KW-0449">Lipoprotein</keyword>
<dbReference type="FunFam" id="1.20.58.1040:FF:000003">
    <property type="entry name" value="glucan endo-1,3-beta-glucosidase 7"/>
    <property type="match status" value="1"/>
</dbReference>
<dbReference type="GeneID" id="107413649"/>
<dbReference type="PANTHER" id="PTHR31044">
    <property type="entry name" value="BETA-1,3 GLUCANASE"/>
    <property type="match status" value="1"/>
</dbReference>
<dbReference type="RefSeq" id="XP_015877150.1">
    <property type="nucleotide sequence ID" value="XM_016021664.4"/>
</dbReference>